<dbReference type="Pfam" id="PF00815">
    <property type="entry name" value="Histidinol_dh"/>
    <property type="match status" value="1"/>
</dbReference>
<name>A0A6N7Z247_9PSEU</name>
<dbReference type="AlphaFoldDB" id="A0A6N7Z247"/>
<proteinExistence type="predicted"/>
<protein>
    <recommendedName>
        <fullName evidence="4">Histidinol dehydrogenase</fullName>
    </recommendedName>
</protein>
<dbReference type="Gene3D" id="3.40.50.1980">
    <property type="entry name" value="Nitrogenase molybdenum iron protein domain"/>
    <property type="match status" value="1"/>
</dbReference>
<keyword evidence="3" id="KW-1185">Reference proteome</keyword>
<keyword evidence="1" id="KW-0560">Oxidoreductase</keyword>
<dbReference type="GO" id="GO:0051287">
    <property type="term" value="F:NAD binding"/>
    <property type="evidence" value="ECO:0007669"/>
    <property type="project" value="InterPro"/>
</dbReference>
<organism evidence="2 3">
    <name type="scientific">Amycolatopsis pithecellobii</name>
    <dbReference type="NCBI Taxonomy" id="664692"/>
    <lineage>
        <taxon>Bacteria</taxon>
        <taxon>Bacillati</taxon>
        <taxon>Actinomycetota</taxon>
        <taxon>Actinomycetes</taxon>
        <taxon>Pseudonocardiales</taxon>
        <taxon>Pseudonocardiaceae</taxon>
        <taxon>Amycolatopsis</taxon>
    </lineage>
</organism>
<evidence type="ECO:0008006" key="4">
    <source>
        <dbReference type="Google" id="ProtNLM"/>
    </source>
</evidence>
<dbReference type="EMBL" id="WMBA01000009">
    <property type="protein sequence ID" value="MTD54041.1"/>
    <property type="molecule type" value="Genomic_DNA"/>
</dbReference>
<comment type="caution">
    <text evidence="2">The sequence shown here is derived from an EMBL/GenBank/DDBJ whole genome shotgun (WGS) entry which is preliminary data.</text>
</comment>
<dbReference type="GO" id="GO:0046872">
    <property type="term" value="F:metal ion binding"/>
    <property type="evidence" value="ECO:0007669"/>
    <property type="project" value="InterPro"/>
</dbReference>
<dbReference type="OrthoDB" id="9805269at2"/>
<gene>
    <name evidence="2" type="ORF">GKO32_08615</name>
</gene>
<dbReference type="GO" id="GO:0016616">
    <property type="term" value="F:oxidoreductase activity, acting on the CH-OH group of donors, NAD or NADP as acceptor"/>
    <property type="evidence" value="ECO:0007669"/>
    <property type="project" value="InterPro"/>
</dbReference>
<sequence>MVNYLKTSSAKQQDSAREQAVCETVLGVIADVRARGDVAVREYSEKFDRWSPERFLLSDEQIAKIVATVLLSPGDRALQRREKLFRSCAELVRGHRREHQLIARMLDHFGHLQPQQGALHNRVREVPGIAVRPAVRHPRRPNLLQQFPATQRP</sequence>
<reference evidence="2 3" key="1">
    <citation type="submission" date="2019-11" db="EMBL/GenBank/DDBJ databases">
        <title>Draft genome of Amycolatopsis RM579.</title>
        <authorList>
            <person name="Duangmal K."/>
            <person name="Mingma R."/>
        </authorList>
    </citation>
    <scope>NUCLEOTIDE SEQUENCE [LARGE SCALE GENOMIC DNA]</scope>
    <source>
        <strain evidence="2 3">RM579</strain>
    </source>
</reference>
<dbReference type="InterPro" id="IPR012131">
    <property type="entry name" value="Hstdl_DH"/>
</dbReference>
<evidence type="ECO:0000313" key="2">
    <source>
        <dbReference type="EMBL" id="MTD54041.1"/>
    </source>
</evidence>
<evidence type="ECO:0000256" key="1">
    <source>
        <dbReference type="ARBA" id="ARBA00023002"/>
    </source>
</evidence>
<dbReference type="Proteomes" id="UP000440096">
    <property type="component" value="Unassembled WGS sequence"/>
</dbReference>
<accession>A0A6N7Z247</accession>
<evidence type="ECO:0000313" key="3">
    <source>
        <dbReference type="Proteomes" id="UP000440096"/>
    </source>
</evidence>